<dbReference type="InterPro" id="IPR000914">
    <property type="entry name" value="SBP_5_dom"/>
</dbReference>
<dbReference type="InterPro" id="IPR006311">
    <property type="entry name" value="TAT_signal"/>
</dbReference>
<evidence type="ECO:0000256" key="4">
    <source>
        <dbReference type="SAM" id="MobiDB-lite"/>
    </source>
</evidence>
<dbReference type="SUPFAM" id="SSF53850">
    <property type="entry name" value="Periplasmic binding protein-like II"/>
    <property type="match status" value="1"/>
</dbReference>
<sequence>MPTWYKGEEGETRRGFLKATGGAATAVALAGCGGGGTDTPTESDGGGGGSDDTETESDTDGDGGGGANELNLINGTMDSMDPVEYTLANAGEMVAQMYDAPIYNPEGTLAIESLVATDWSVSDDGTVYTFDLKEGVSYHGDWGEVTAQDFVYSWERLAASDNSRRTYVILSDLGVAHETTENDEGNEVYEPGTMGVEAVDDYTLEVTLEEPYFDALGVISSDRFASIPEGIIGDIEGYDGEVEHAEFASSAPVGSGPFQFEMWESDQQASVTAFDDYHGEGPMVDRVHWQIMEDSNAIYNYGMNQNVDAFVIPTSQYDRNLVEVENTDDRGRMTGTYGPVRNGETMQYNAAPGLGANFIGFNCLNVIKPARIATAKVMNHELIANSVYKGRDVPGYHMTPPAAFPGGPDGYDEHAANYPHGYEETQIQQARSIMEEAGYSDDDPYEFSFTITASATSEQLAQQIRDKLASAHISMEITTAPFATMIDRRKQGQLDAFLSGWGMGRNDPSSILALLYPPNTDLQNSGSVIEVNWVDRGNGTGANSQAAEAWEVINNHPRDTEEHAQERADAYIQMEEAMWEDVPFIAFGHDTYQRFTYQWADIPPFGPTGSQRYNTVEIDTDAKPS</sequence>
<dbReference type="RefSeq" id="WP_074880548.1">
    <property type="nucleotide sequence ID" value="NZ_FOXI01000021.1"/>
</dbReference>
<reference evidence="7" key="1">
    <citation type="submission" date="2016-10" db="EMBL/GenBank/DDBJ databases">
        <authorList>
            <person name="Varghese N."/>
            <person name="Submissions S."/>
        </authorList>
    </citation>
    <scope>NUCLEOTIDE SEQUENCE [LARGE SCALE GENOMIC DNA]</scope>
    <source>
        <strain evidence="7">CGMCC 1.10329</strain>
    </source>
</reference>
<dbReference type="Gene3D" id="3.90.76.10">
    <property type="entry name" value="Dipeptide-binding Protein, Domain 1"/>
    <property type="match status" value="1"/>
</dbReference>
<keyword evidence="2" id="KW-0813">Transport</keyword>
<accession>A0A1I5VX16</accession>
<comment type="similarity">
    <text evidence="1">Belongs to the bacterial solute-binding protein 5 family.</text>
</comment>
<keyword evidence="7" id="KW-1185">Reference proteome</keyword>
<dbReference type="Gene3D" id="3.40.190.10">
    <property type="entry name" value="Periplasmic binding protein-like II"/>
    <property type="match status" value="1"/>
</dbReference>
<evidence type="ECO:0000313" key="7">
    <source>
        <dbReference type="Proteomes" id="UP000183769"/>
    </source>
</evidence>
<organism evidence="6 7">
    <name type="scientific">Halolamina pelagica</name>
    <dbReference type="NCBI Taxonomy" id="699431"/>
    <lineage>
        <taxon>Archaea</taxon>
        <taxon>Methanobacteriati</taxon>
        <taxon>Methanobacteriota</taxon>
        <taxon>Stenosarchaea group</taxon>
        <taxon>Halobacteria</taxon>
        <taxon>Halobacteriales</taxon>
        <taxon>Haloferacaceae</taxon>
    </lineage>
</organism>
<name>A0A1I5VX16_9EURY</name>
<evidence type="ECO:0000313" key="6">
    <source>
        <dbReference type="EMBL" id="SFQ11991.1"/>
    </source>
</evidence>
<dbReference type="Pfam" id="PF00496">
    <property type="entry name" value="SBP_bac_5"/>
    <property type="match status" value="1"/>
</dbReference>
<feature type="domain" description="Solute-binding protein family 5" evidence="5">
    <location>
        <begin position="112"/>
        <end position="518"/>
    </location>
</feature>
<feature type="compositionally biased region" description="Acidic residues" evidence="4">
    <location>
        <begin position="51"/>
        <end position="61"/>
    </location>
</feature>
<dbReference type="OrthoDB" id="194307at2157"/>
<evidence type="ECO:0000256" key="1">
    <source>
        <dbReference type="ARBA" id="ARBA00005695"/>
    </source>
</evidence>
<dbReference type="PROSITE" id="PS51257">
    <property type="entry name" value="PROKAR_LIPOPROTEIN"/>
    <property type="match status" value="1"/>
</dbReference>
<dbReference type="PROSITE" id="PS51318">
    <property type="entry name" value="TAT"/>
    <property type="match status" value="1"/>
</dbReference>
<gene>
    <name evidence="6" type="ORF">SAMN05216277_12111</name>
</gene>
<dbReference type="CDD" id="cd00995">
    <property type="entry name" value="PBP2_NikA_DppA_OppA_like"/>
    <property type="match status" value="1"/>
</dbReference>
<dbReference type="AlphaFoldDB" id="A0A1I5VX16"/>
<dbReference type="Proteomes" id="UP000183769">
    <property type="component" value="Unassembled WGS sequence"/>
</dbReference>
<dbReference type="PANTHER" id="PTHR30290">
    <property type="entry name" value="PERIPLASMIC BINDING COMPONENT OF ABC TRANSPORTER"/>
    <property type="match status" value="1"/>
</dbReference>
<proteinExistence type="inferred from homology"/>
<evidence type="ECO:0000256" key="2">
    <source>
        <dbReference type="ARBA" id="ARBA00022448"/>
    </source>
</evidence>
<dbReference type="Gene3D" id="3.10.105.10">
    <property type="entry name" value="Dipeptide-binding Protein, Domain 3"/>
    <property type="match status" value="1"/>
</dbReference>
<dbReference type="InterPro" id="IPR039424">
    <property type="entry name" value="SBP_5"/>
</dbReference>
<keyword evidence="3" id="KW-0732">Signal</keyword>
<evidence type="ECO:0000259" key="5">
    <source>
        <dbReference type="Pfam" id="PF00496"/>
    </source>
</evidence>
<dbReference type="GO" id="GO:0015833">
    <property type="term" value="P:peptide transport"/>
    <property type="evidence" value="ECO:0007669"/>
    <property type="project" value="TreeGrafter"/>
</dbReference>
<dbReference type="GO" id="GO:1904680">
    <property type="term" value="F:peptide transmembrane transporter activity"/>
    <property type="evidence" value="ECO:0007669"/>
    <property type="project" value="TreeGrafter"/>
</dbReference>
<dbReference type="PANTHER" id="PTHR30290:SF9">
    <property type="entry name" value="OLIGOPEPTIDE-BINDING PROTEIN APPA"/>
    <property type="match status" value="1"/>
</dbReference>
<protein>
    <submittedName>
        <fullName evidence="6">Peptide/nickel transport system substrate-binding protein</fullName>
    </submittedName>
</protein>
<evidence type="ECO:0000256" key="3">
    <source>
        <dbReference type="ARBA" id="ARBA00022729"/>
    </source>
</evidence>
<dbReference type="EMBL" id="FOXI01000021">
    <property type="protein sequence ID" value="SFQ11991.1"/>
    <property type="molecule type" value="Genomic_DNA"/>
</dbReference>
<feature type="region of interest" description="Disordered" evidence="4">
    <location>
        <begin position="30"/>
        <end position="70"/>
    </location>
</feature>